<evidence type="ECO:0000313" key="3">
    <source>
        <dbReference type="EMBL" id="MFC1407838.1"/>
    </source>
</evidence>
<dbReference type="PANTHER" id="PTHR31104">
    <property type="entry name" value="PEPTIDE-N4-(N-ACETYL-BETA-GLUCOSAMINYL)ASPARAGINE AMIDASE A PROTEIN"/>
    <property type="match status" value="1"/>
</dbReference>
<keyword evidence="1" id="KW-0732">Signal</keyword>
<evidence type="ECO:0000259" key="2">
    <source>
        <dbReference type="Pfam" id="PF12222"/>
    </source>
</evidence>
<gene>
    <name evidence="3" type="ORF">ACEZDG_00930</name>
</gene>
<evidence type="ECO:0000256" key="1">
    <source>
        <dbReference type="SAM" id="SignalP"/>
    </source>
</evidence>
<accession>A0ABV6V290</accession>
<feature type="signal peptide" evidence="1">
    <location>
        <begin position="1"/>
        <end position="37"/>
    </location>
</feature>
<dbReference type="InterPro" id="IPR021102">
    <property type="entry name" value="PNGase_A"/>
</dbReference>
<name>A0ABV6V290_9ACTN</name>
<dbReference type="InterPro" id="IPR056948">
    <property type="entry name" value="PNGaseA_N"/>
</dbReference>
<keyword evidence="4" id="KW-1185">Reference proteome</keyword>
<organism evidence="3 4">
    <name type="scientific">Streptacidiphilus alkalitolerans</name>
    <dbReference type="NCBI Taxonomy" id="3342712"/>
    <lineage>
        <taxon>Bacteria</taxon>
        <taxon>Bacillati</taxon>
        <taxon>Actinomycetota</taxon>
        <taxon>Actinomycetes</taxon>
        <taxon>Kitasatosporales</taxon>
        <taxon>Streptomycetaceae</taxon>
        <taxon>Streptacidiphilus</taxon>
    </lineage>
</organism>
<comment type="caution">
    <text evidence="3">The sequence shown here is derived from an EMBL/GenBank/DDBJ whole genome shotgun (WGS) entry which is preliminary data.</text>
</comment>
<dbReference type="EMBL" id="JBHEZX010000001">
    <property type="protein sequence ID" value="MFC1407838.1"/>
    <property type="molecule type" value="Genomic_DNA"/>
</dbReference>
<dbReference type="Proteomes" id="UP001592582">
    <property type="component" value="Unassembled WGS sequence"/>
</dbReference>
<sequence length="592" mass="62523">MRAWGLRHRLGVLGGAAVLLATALGTLGTAGAGTATAADAPVETGYQNPVTALPPVSRPPTPHCTVTVMRNDFGNTISSPPYTGTVTPPESCPGPWTKVVLDWSGTVQGRQYDRLAGVWIGGAEVLRTSTPEPTADGISWHLEKDVSSYIPLLRTAQPLAVSLGNVVNSTYTGVYRMTLTLTYYQADRQHPAARTADQVLPLSSDPAGAGWYSLGPGQSAVKTVTLPRNLTGVQLEVYARGGGCDEQWFDSVPSDLAARYPDYLCGGGAYREVQVSVDGRPAGIAQPYPVVYSGGIVPTLWRPIPAVDQFVTQAYDLDLTPFAGELVDGKPHTFTLTPYGAADTWTVDGTLFLDTDHGAARTHGALSGDTLTLSPAVSTTETPVGGDTTEVRTTAQRDWQTSGWLQTSHGRVVSTVSQHAVYRNTDAVSSGGQRQRVAQQEYGATTVTTSHDTARGTGRGATRGAARPSVVRHAWSYPVTVDSDVPLYTDGDNYSLSATVSQGRVLVDSVRSGNRWLPTAVTDDRVDATGVLARTGGLTTAADGTDSEHYLGSTDTGDCYDRSITAAHGYVTADRLLRCDRHTLAAVATPSG</sequence>
<feature type="chain" id="PRO_5047224060" evidence="1">
    <location>
        <begin position="38"/>
        <end position="592"/>
    </location>
</feature>
<reference evidence="3 4" key="1">
    <citation type="submission" date="2024-09" db="EMBL/GenBank/DDBJ databases">
        <authorList>
            <person name="Lee S.D."/>
        </authorList>
    </citation>
    <scope>NUCLEOTIDE SEQUENCE [LARGE SCALE GENOMIC DNA]</scope>
    <source>
        <strain evidence="3 4">N1-1</strain>
    </source>
</reference>
<protein>
    <submittedName>
        <fullName evidence="3">Peptide-N4-asparagine amidase</fullName>
    </submittedName>
</protein>
<proteinExistence type="predicted"/>
<feature type="domain" description="Peptide N-acetyl-beta-D-glucosaminyl asparaginase amidase A N-terminal" evidence="2">
    <location>
        <begin position="61"/>
        <end position="365"/>
    </location>
</feature>
<evidence type="ECO:0000313" key="4">
    <source>
        <dbReference type="Proteomes" id="UP001592582"/>
    </source>
</evidence>
<dbReference type="RefSeq" id="WP_380501116.1">
    <property type="nucleotide sequence ID" value="NZ_JBHEZX010000001.1"/>
</dbReference>
<dbReference type="Pfam" id="PF12222">
    <property type="entry name" value="PNGaseA"/>
    <property type="match status" value="1"/>
</dbReference>